<organism evidence="2">
    <name type="scientific">uncultured Caudovirales phage</name>
    <dbReference type="NCBI Taxonomy" id="2100421"/>
    <lineage>
        <taxon>Viruses</taxon>
        <taxon>Duplodnaviria</taxon>
        <taxon>Heunggongvirae</taxon>
        <taxon>Uroviricota</taxon>
        <taxon>Caudoviricetes</taxon>
        <taxon>Peduoviridae</taxon>
        <taxon>Maltschvirus</taxon>
        <taxon>Maltschvirus maltsch</taxon>
    </lineage>
</organism>
<feature type="compositionally biased region" description="Basic and acidic residues" evidence="1">
    <location>
        <begin position="10"/>
        <end position="33"/>
    </location>
</feature>
<feature type="region of interest" description="Disordered" evidence="1">
    <location>
        <begin position="1"/>
        <end position="34"/>
    </location>
</feature>
<evidence type="ECO:0000256" key="1">
    <source>
        <dbReference type="SAM" id="MobiDB-lite"/>
    </source>
</evidence>
<reference evidence="2" key="1">
    <citation type="submission" date="2020-04" db="EMBL/GenBank/DDBJ databases">
        <authorList>
            <person name="Chiriac C."/>
            <person name="Salcher M."/>
            <person name="Ghai R."/>
            <person name="Kavagutti S V."/>
        </authorList>
    </citation>
    <scope>NUCLEOTIDE SEQUENCE</scope>
</reference>
<protein>
    <submittedName>
        <fullName evidence="2">Uncharacterized protein</fullName>
    </submittedName>
</protein>
<proteinExistence type="predicted"/>
<evidence type="ECO:0000313" key="3">
    <source>
        <dbReference type="EMBL" id="CAB5216863.1"/>
    </source>
</evidence>
<evidence type="ECO:0000313" key="2">
    <source>
        <dbReference type="EMBL" id="CAB4127922.1"/>
    </source>
</evidence>
<dbReference type="EMBL" id="LR796223">
    <property type="protein sequence ID" value="CAB4127922.1"/>
    <property type="molecule type" value="Genomic_DNA"/>
</dbReference>
<dbReference type="EMBL" id="LR798245">
    <property type="protein sequence ID" value="CAB5216863.1"/>
    <property type="molecule type" value="Genomic_DNA"/>
</dbReference>
<name>A0A6J5L2W7_9CAUD</name>
<accession>A0A6J5L2W7</accession>
<gene>
    <name evidence="2" type="ORF">UFOVP103_3</name>
    <name evidence="3" type="ORF">UFOVP197_6</name>
</gene>
<sequence length="48" mass="5459">MKKGYANMEKMIKDDKKEKGLKEGSKKDMKKDSLMIAVMVGKPKKGKK</sequence>